<dbReference type="PANTHER" id="PTHR21106">
    <property type="entry name" value="NADH DEHYDROGENASE [UBIQUINONE] 1 BETA SUBCOMPLEX SUBUNIT 6"/>
    <property type="match status" value="1"/>
</dbReference>
<name>A0ABD0KAH8_9CAEN</name>
<sequence>MADETLKKPMDPLPEKPWQTERRWTKQDFYRGSKMPPFTIEPLPYERQRLAGDGMTPEDRALRKQWIKDQELSSNEPRYVKQLQPRNFFRRLYMTPTDAVFRQLIPVLGAAPASMCRVFIPRMFLILCGVYYSYYWLKYNPNDWTRVGGFNVYRNKPKVLYDGPVIEKKKDDFFDCGFKSRTVLRDGVTSTAP</sequence>
<accession>A0ABD0KAH8</accession>
<keyword evidence="1" id="KW-0472">Membrane</keyword>
<dbReference type="EMBL" id="JACVVK020000216">
    <property type="protein sequence ID" value="KAK7484062.1"/>
    <property type="molecule type" value="Genomic_DNA"/>
</dbReference>
<evidence type="ECO:0008006" key="4">
    <source>
        <dbReference type="Google" id="ProtNLM"/>
    </source>
</evidence>
<dbReference type="Pfam" id="PF09782">
    <property type="entry name" value="NDUF_B6"/>
    <property type="match status" value="1"/>
</dbReference>
<dbReference type="AlphaFoldDB" id="A0ABD0KAH8"/>
<keyword evidence="1" id="KW-0812">Transmembrane</keyword>
<dbReference type="Proteomes" id="UP001519460">
    <property type="component" value="Unassembled WGS sequence"/>
</dbReference>
<evidence type="ECO:0000256" key="1">
    <source>
        <dbReference type="SAM" id="Phobius"/>
    </source>
</evidence>
<comment type="caution">
    <text evidence="2">The sequence shown here is derived from an EMBL/GenBank/DDBJ whole genome shotgun (WGS) entry which is preliminary data.</text>
</comment>
<dbReference type="PANTHER" id="PTHR21106:SF2">
    <property type="entry name" value="NADH DEHYDROGENASE [UBIQUINONE] 1 BETA SUBCOMPLEX SUBUNIT 6"/>
    <property type="match status" value="1"/>
</dbReference>
<proteinExistence type="predicted"/>
<keyword evidence="3" id="KW-1185">Reference proteome</keyword>
<keyword evidence="1" id="KW-1133">Transmembrane helix</keyword>
<organism evidence="2 3">
    <name type="scientific">Batillaria attramentaria</name>
    <dbReference type="NCBI Taxonomy" id="370345"/>
    <lineage>
        <taxon>Eukaryota</taxon>
        <taxon>Metazoa</taxon>
        <taxon>Spiralia</taxon>
        <taxon>Lophotrochozoa</taxon>
        <taxon>Mollusca</taxon>
        <taxon>Gastropoda</taxon>
        <taxon>Caenogastropoda</taxon>
        <taxon>Sorbeoconcha</taxon>
        <taxon>Cerithioidea</taxon>
        <taxon>Batillariidae</taxon>
        <taxon>Batillaria</taxon>
    </lineage>
</organism>
<evidence type="ECO:0000313" key="2">
    <source>
        <dbReference type="EMBL" id="KAK7484062.1"/>
    </source>
</evidence>
<feature type="transmembrane region" description="Helical" evidence="1">
    <location>
        <begin position="119"/>
        <end position="137"/>
    </location>
</feature>
<reference evidence="2 3" key="1">
    <citation type="journal article" date="2023" name="Sci. Data">
        <title>Genome assembly of the Korean intertidal mud-creeper Batillaria attramentaria.</title>
        <authorList>
            <person name="Patra A.K."/>
            <person name="Ho P.T."/>
            <person name="Jun S."/>
            <person name="Lee S.J."/>
            <person name="Kim Y."/>
            <person name="Won Y.J."/>
        </authorList>
    </citation>
    <scope>NUCLEOTIDE SEQUENCE [LARGE SCALE GENOMIC DNA]</scope>
    <source>
        <strain evidence="2">Wonlab-2016</strain>
    </source>
</reference>
<gene>
    <name evidence="2" type="ORF">BaRGS_00024674</name>
</gene>
<evidence type="ECO:0000313" key="3">
    <source>
        <dbReference type="Proteomes" id="UP001519460"/>
    </source>
</evidence>
<protein>
    <recommendedName>
        <fullName evidence="4">NADH dehydrogenase [ubiquinone] 1 beta subcomplex subunit 6</fullName>
    </recommendedName>
</protein>
<dbReference type="InterPro" id="IPR019174">
    <property type="entry name" value="NADH_DH_b-subcmplx_su6"/>
</dbReference>